<name>A0A7D6BH35_FERL1</name>
<reference evidence="12" key="1">
    <citation type="submission" date="2020-07" db="EMBL/GenBank/DDBJ databases">
        <title>Metabolic diversity and evolutionary history of the archaeal phylum ###Micrarchaeota### uncovered from a freshwater lake metagenome.</title>
        <authorList>
            <person name="Kadnikov V.V."/>
            <person name="Savvichev A.S."/>
            <person name="Mardanov A.V."/>
            <person name="Beletsky A.V."/>
            <person name="Chupakov A.V."/>
            <person name="Kokryatskaya N.M."/>
            <person name="Pimenov N.V."/>
            <person name="Ravin N.V."/>
        </authorList>
    </citation>
    <scope>NUCLEOTIDE SEQUENCE [LARGE SCALE GENOMIC DNA]</scope>
</reference>
<evidence type="ECO:0000256" key="8">
    <source>
        <dbReference type="ARBA" id="ARBA00023136"/>
    </source>
</evidence>
<dbReference type="InterPro" id="IPR002208">
    <property type="entry name" value="SecY/SEC61-alpha"/>
</dbReference>
<evidence type="ECO:0000256" key="9">
    <source>
        <dbReference type="HAMAP-Rule" id="MF_01465"/>
    </source>
</evidence>
<dbReference type="GO" id="GO:0005886">
    <property type="term" value="C:plasma membrane"/>
    <property type="evidence" value="ECO:0007669"/>
    <property type="project" value="UniProtKB-SubCell"/>
</dbReference>
<gene>
    <name evidence="9" type="primary">secY</name>
    <name evidence="11" type="ORF">Sv326_0840</name>
</gene>
<keyword evidence="3 9" id="KW-0813">Transport</keyword>
<keyword evidence="6 9" id="KW-1133">Transmembrane helix</keyword>
<keyword evidence="5 9" id="KW-0653">Protein transport</keyword>
<comment type="function">
    <text evidence="9">The central subunit of the protein translocation channel SecYEG. Consists of two halves formed by TMs 1-5 and 6-10. These two domains form a lateral gate at the front which open onto the bilayer between TMs 2 and 7, and are clamped together by SecE at the back. The channel is closed by both a pore ring composed of hydrophobic SecY resides and a short helix (helix 2A) on the extracellular side of the membrane which forms a plug. The plug probably moves laterally to allow the channel to open. The ring and the pore may move independently.</text>
</comment>
<evidence type="ECO:0000256" key="10">
    <source>
        <dbReference type="RuleBase" id="RU004349"/>
    </source>
</evidence>
<evidence type="ECO:0000256" key="6">
    <source>
        <dbReference type="ARBA" id="ARBA00022989"/>
    </source>
</evidence>
<evidence type="ECO:0000256" key="3">
    <source>
        <dbReference type="ARBA" id="ARBA00022448"/>
    </source>
</evidence>
<feature type="transmembrane region" description="Helical" evidence="9">
    <location>
        <begin position="266"/>
        <end position="284"/>
    </location>
</feature>
<comment type="subcellular location">
    <subcellularLocation>
        <location evidence="9">Cell membrane</location>
        <topology evidence="9">Multi-pass membrane protein</topology>
    </subcellularLocation>
    <subcellularLocation>
        <location evidence="1">Membrane</location>
        <topology evidence="1">Multi-pass membrane protein</topology>
    </subcellularLocation>
</comment>
<dbReference type="NCBIfam" id="NF006341">
    <property type="entry name" value="PRK08568.1-5"/>
    <property type="match status" value="1"/>
</dbReference>
<comment type="similarity">
    <text evidence="2 9 10">Belongs to the SecY/SEC61-alpha family.</text>
</comment>
<evidence type="ECO:0000256" key="4">
    <source>
        <dbReference type="ARBA" id="ARBA00022692"/>
    </source>
</evidence>
<dbReference type="InterPro" id="IPR023201">
    <property type="entry name" value="SecY_dom_sf"/>
</dbReference>
<feature type="transmembrane region" description="Helical" evidence="9">
    <location>
        <begin position="420"/>
        <end position="438"/>
    </location>
</feature>
<feature type="transmembrane region" description="Helical" evidence="9">
    <location>
        <begin position="290"/>
        <end position="312"/>
    </location>
</feature>
<feature type="transmembrane region" description="Helical" evidence="9">
    <location>
        <begin position="149"/>
        <end position="173"/>
    </location>
</feature>
<dbReference type="KEGG" id="flt:Sv326_0840"/>
<keyword evidence="9" id="KW-1003">Cell membrane</keyword>
<feature type="transmembrane region" description="Helical" evidence="9">
    <location>
        <begin position="29"/>
        <end position="48"/>
    </location>
</feature>
<dbReference type="EMBL" id="CP058998">
    <property type="protein sequence ID" value="QLJ53015.1"/>
    <property type="molecule type" value="Genomic_DNA"/>
</dbReference>
<feature type="transmembrane region" description="Helical" evidence="9">
    <location>
        <begin position="111"/>
        <end position="129"/>
    </location>
</feature>
<feature type="transmembrane region" description="Helical" evidence="9">
    <location>
        <begin position="324"/>
        <end position="343"/>
    </location>
</feature>
<keyword evidence="8 9" id="KW-0472">Membrane</keyword>
<dbReference type="PIRSF" id="PIRSF004557">
    <property type="entry name" value="SecY"/>
    <property type="match status" value="1"/>
</dbReference>
<dbReference type="PANTHER" id="PTHR10906">
    <property type="entry name" value="SECY/SEC61-ALPHA FAMILY MEMBER"/>
    <property type="match status" value="1"/>
</dbReference>
<sequence>MALEFLKPIIRLLPEVKAPDRAPPLREKIYWTAAVLIIFFVMYHIYPIGRYPIQEGFNFVQMITASRIGSLITAGIGPIVLASIFLQLFIGSKIIEMDLNDKEQKRIFQGAQKLLAIILSFFEAAIYVYTKAVPVMGVGVPAGNVIPFFGSLFMTEIFVILQLAMGSIILLYLDEIVAKYGIGSGISLFIAAGVSLAVVQGTFGVLIPSAMGYLAEGGATAVPLAILAMLPLAFAFIVFITCSYAEGMRVEVPLVFERVRGVGGRYPIKFLYVSNIPVILAAALMMNFQLIARTIGTSSFYIGGVNIVSFIAVVDSSGRLSDGLLYFMTPSFPNPVVAGYGTYVDFLLHSSTQFFYIPEFFHVIAYILSMVILCVIFGTFWIETTGMGAADIAAQLKDSGLLVPGFRRDPRVIEKVLDKYIPMITILGSIFVGLLAAFADLTGALGTGTGILLTVSILNNMYETLKREQMFETYPALRNLVG</sequence>
<evidence type="ECO:0000313" key="11">
    <source>
        <dbReference type="EMBL" id="QLJ53015.1"/>
    </source>
</evidence>
<comment type="subunit">
    <text evidence="9">Component of the Sec protein translocase complex. Heterotrimer consisting of alpha (SecY), beta (SecG) and gamma (SecE) subunits. The heterotrimers can form oligomers, although 1 heterotrimer is thought to be able to translocate proteins. Interacts with the ribosome. May interact with SecDF, and other proteins may be involved.</text>
</comment>
<organism evidence="11 12">
    <name type="scientific">Fermentimicrarchaeum limneticum</name>
    <dbReference type="NCBI Taxonomy" id="2795018"/>
    <lineage>
        <taxon>Archaea</taxon>
        <taxon>Candidatus Micrarchaeota</taxon>
        <taxon>Candidatus Fermentimicrarchaeales</taxon>
        <taxon>Candidatus Fermentimicrarchaeaceae</taxon>
        <taxon>Candidatus Fermentimicrarchaeum</taxon>
    </lineage>
</organism>
<dbReference type="GO" id="GO:0065002">
    <property type="term" value="P:intracellular protein transmembrane transport"/>
    <property type="evidence" value="ECO:0007669"/>
    <property type="project" value="UniProtKB-UniRule"/>
</dbReference>
<evidence type="ECO:0000256" key="2">
    <source>
        <dbReference type="ARBA" id="ARBA00005751"/>
    </source>
</evidence>
<dbReference type="InterPro" id="IPR026593">
    <property type="entry name" value="SecY"/>
</dbReference>
<proteinExistence type="inferred from homology"/>
<dbReference type="Gene3D" id="1.10.3370.10">
    <property type="entry name" value="SecY subunit domain"/>
    <property type="match status" value="1"/>
</dbReference>
<dbReference type="SUPFAM" id="SSF103491">
    <property type="entry name" value="Preprotein translocase SecY subunit"/>
    <property type="match status" value="1"/>
</dbReference>
<evidence type="ECO:0000256" key="1">
    <source>
        <dbReference type="ARBA" id="ARBA00004141"/>
    </source>
</evidence>
<feature type="transmembrane region" description="Helical" evidence="9">
    <location>
        <begin position="185"/>
        <end position="207"/>
    </location>
</feature>
<feature type="transmembrane region" description="Helical" evidence="9">
    <location>
        <begin position="68"/>
        <end position="90"/>
    </location>
</feature>
<evidence type="ECO:0000256" key="5">
    <source>
        <dbReference type="ARBA" id="ARBA00022927"/>
    </source>
</evidence>
<keyword evidence="7 9" id="KW-0811">Translocation</keyword>
<protein>
    <recommendedName>
        <fullName evidence="9">Protein translocase subunit SecY</fullName>
    </recommendedName>
    <alternativeName>
        <fullName evidence="9">Protein transport protein SEC61 subunit alpha homolog</fullName>
    </alternativeName>
</protein>
<dbReference type="Pfam" id="PF00344">
    <property type="entry name" value="SecY"/>
    <property type="match status" value="1"/>
</dbReference>
<dbReference type="GO" id="GO:0006605">
    <property type="term" value="P:protein targeting"/>
    <property type="evidence" value="ECO:0007669"/>
    <property type="project" value="UniProtKB-UniRule"/>
</dbReference>
<accession>A0A7D6BH35</accession>
<feature type="transmembrane region" description="Helical" evidence="9">
    <location>
        <begin position="363"/>
        <end position="382"/>
    </location>
</feature>
<keyword evidence="4 9" id="KW-0812">Transmembrane</keyword>
<dbReference type="HAMAP" id="MF_01465">
    <property type="entry name" value="SecY"/>
    <property type="match status" value="1"/>
</dbReference>
<evidence type="ECO:0000313" key="12">
    <source>
        <dbReference type="Proteomes" id="UP000510821"/>
    </source>
</evidence>
<dbReference type="Proteomes" id="UP000510821">
    <property type="component" value="Chromosome"/>
</dbReference>
<evidence type="ECO:0000256" key="7">
    <source>
        <dbReference type="ARBA" id="ARBA00023010"/>
    </source>
</evidence>
<comment type="caution">
    <text evidence="9">Lacks conserved residue(s) required for the propagation of feature annotation.</text>
</comment>
<dbReference type="PRINTS" id="PR00303">
    <property type="entry name" value="SECYTRNLCASE"/>
</dbReference>
<feature type="transmembrane region" description="Helical" evidence="9">
    <location>
        <begin position="444"/>
        <end position="462"/>
    </location>
</feature>
<feature type="transmembrane region" description="Helical" evidence="9">
    <location>
        <begin position="219"/>
        <end position="245"/>
    </location>
</feature>
<dbReference type="AlphaFoldDB" id="A0A7D6BH35"/>